<dbReference type="HOGENOM" id="CLU_023205_0_1_1"/>
<dbReference type="PRINTS" id="PR00069">
    <property type="entry name" value="ALDKETRDTASE"/>
</dbReference>
<gene>
    <name evidence="5" type="ORF">CAPTEDRAFT_167119</name>
</gene>
<evidence type="ECO:0000313" key="5">
    <source>
        <dbReference type="EMBL" id="ELU12828.1"/>
    </source>
</evidence>
<dbReference type="EMBL" id="AMQN01005292">
    <property type="status" value="NOT_ANNOTATED_CDS"/>
    <property type="molecule type" value="Genomic_DNA"/>
</dbReference>
<proteinExistence type="inferred from homology"/>
<evidence type="ECO:0000256" key="2">
    <source>
        <dbReference type="ARBA" id="ARBA00022857"/>
    </source>
</evidence>
<protein>
    <recommendedName>
        <fullName evidence="4">NADP-dependent oxidoreductase domain-containing protein</fullName>
    </recommendedName>
</protein>
<dbReference type="Pfam" id="PF00248">
    <property type="entry name" value="Aldo_ket_red"/>
    <property type="match status" value="1"/>
</dbReference>
<comment type="similarity">
    <text evidence="1">Belongs to the aldo/keto reductase family.</text>
</comment>
<reference evidence="7" key="1">
    <citation type="submission" date="2012-12" db="EMBL/GenBank/DDBJ databases">
        <authorList>
            <person name="Hellsten U."/>
            <person name="Grimwood J."/>
            <person name="Chapman J.A."/>
            <person name="Shapiro H."/>
            <person name="Aerts A."/>
            <person name="Otillar R.P."/>
            <person name="Terry A.Y."/>
            <person name="Boore J.L."/>
            <person name="Simakov O."/>
            <person name="Marletaz F."/>
            <person name="Cho S.-J."/>
            <person name="Edsinger-Gonzales E."/>
            <person name="Havlak P."/>
            <person name="Kuo D.-H."/>
            <person name="Larsson T."/>
            <person name="Lv J."/>
            <person name="Arendt D."/>
            <person name="Savage R."/>
            <person name="Osoegawa K."/>
            <person name="de Jong P."/>
            <person name="Lindberg D.R."/>
            <person name="Seaver E.C."/>
            <person name="Weisblat D.A."/>
            <person name="Putnam N.H."/>
            <person name="Grigoriev I.V."/>
            <person name="Rokhsar D.S."/>
        </authorList>
    </citation>
    <scope>NUCLEOTIDE SEQUENCE</scope>
    <source>
        <strain evidence="7">I ESC-2004</strain>
    </source>
</reference>
<dbReference type="InterPro" id="IPR023210">
    <property type="entry name" value="NADP_OxRdtase_dom"/>
</dbReference>
<evidence type="ECO:0000313" key="6">
    <source>
        <dbReference type="EnsemblMetazoa" id="CapteP167119"/>
    </source>
</evidence>
<dbReference type="PANTHER" id="PTHR43827:SF3">
    <property type="entry name" value="NADP-DEPENDENT OXIDOREDUCTASE DOMAIN-CONTAINING PROTEIN"/>
    <property type="match status" value="1"/>
</dbReference>
<evidence type="ECO:0000259" key="4">
    <source>
        <dbReference type="Pfam" id="PF00248"/>
    </source>
</evidence>
<dbReference type="PROSITE" id="PS00062">
    <property type="entry name" value="ALDOKETO_REDUCTASE_2"/>
    <property type="match status" value="1"/>
</dbReference>
<evidence type="ECO:0000256" key="1">
    <source>
        <dbReference type="ARBA" id="ARBA00007905"/>
    </source>
</evidence>
<evidence type="ECO:0000256" key="3">
    <source>
        <dbReference type="ARBA" id="ARBA00023002"/>
    </source>
</evidence>
<reference evidence="5 7" key="2">
    <citation type="journal article" date="2013" name="Nature">
        <title>Insights into bilaterian evolution from three spiralian genomes.</title>
        <authorList>
            <person name="Simakov O."/>
            <person name="Marletaz F."/>
            <person name="Cho S.J."/>
            <person name="Edsinger-Gonzales E."/>
            <person name="Havlak P."/>
            <person name="Hellsten U."/>
            <person name="Kuo D.H."/>
            <person name="Larsson T."/>
            <person name="Lv J."/>
            <person name="Arendt D."/>
            <person name="Savage R."/>
            <person name="Osoegawa K."/>
            <person name="de Jong P."/>
            <person name="Grimwood J."/>
            <person name="Chapman J.A."/>
            <person name="Shapiro H."/>
            <person name="Aerts A."/>
            <person name="Otillar R.P."/>
            <person name="Terry A.Y."/>
            <person name="Boore J.L."/>
            <person name="Grigoriev I.V."/>
            <person name="Lindberg D.R."/>
            <person name="Seaver E.C."/>
            <person name="Weisblat D.A."/>
            <person name="Putnam N.H."/>
            <person name="Rokhsar D.S."/>
        </authorList>
    </citation>
    <scope>NUCLEOTIDE SEQUENCE</scope>
    <source>
        <strain evidence="5 7">I ESC-2004</strain>
    </source>
</reference>
<reference evidence="6" key="3">
    <citation type="submission" date="2015-06" db="UniProtKB">
        <authorList>
            <consortium name="EnsemblMetazoa"/>
        </authorList>
    </citation>
    <scope>IDENTIFICATION</scope>
</reference>
<dbReference type="CDD" id="cd19136">
    <property type="entry name" value="AKR_DrGR-like"/>
    <property type="match status" value="1"/>
</dbReference>
<dbReference type="AlphaFoldDB" id="R7V1V6"/>
<sequence>MERSDLFITSKLGPKNQGRGKCREAFLKTLSDLQVSYLDLYLIHWPGAQGMKPEDDRHSELRKGSWLDMQELCREGKVRSIGVSNYTQTHLEELLSFCDIKPSVLQVEHHPHLQQNELRDFCRQHGIHFQAYSSLGTSSEDRKLLNDPAVKVIAAKHGISPAQVLLRWAVQQGIGVIPKSTHPDHIAENLNIFDVDLSPSDMIQIHALNQELHYCWNPATIT</sequence>
<keyword evidence="7" id="KW-1185">Reference proteome</keyword>
<dbReference type="InterPro" id="IPR018170">
    <property type="entry name" value="Aldo/ket_reductase_CS"/>
</dbReference>
<dbReference type="InterPro" id="IPR036812">
    <property type="entry name" value="NAD(P)_OxRdtase_dom_sf"/>
</dbReference>
<dbReference type="OMA" id="IYAPVCW"/>
<keyword evidence="2" id="KW-0521">NADP</keyword>
<organism evidence="5">
    <name type="scientific">Capitella teleta</name>
    <name type="common">Polychaete worm</name>
    <dbReference type="NCBI Taxonomy" id="283909"/>
    <lineage>
        <taxon>Eukaryota</taxon>
        <taxon>Metazoa</taxon>
        <taxon>Spiralia</taxon>
        <taxon>Lophotrochozoa</taxon>
        <taxon>Annelida</taxon>
        <taxon>Polychaeta</taxon>
        <taxon>Sedentaria</taxon>
        <taxon>Scolecida</taxon>
        <taxon>Capitellidae</taxon>
        <taxon>Capitella</taxon>
    </lineage>
</organism>
<dbReference type="Gene3D" id="3.20.20.100">
    <property type="entry name" value="NADP-dependent oxidoreductase domain"/>
    <property type="match status" value="1"/>
</dbReference>
<dbReference type="SUPFAM" id="SSF51430">
    <property type="entry name" value="NAD(P)-linked oxidoreductase"/>
    <property type="match status" value="1"/>
</dbReference>
<dbReference type="InterPro" id="IPR020471">
    <property type="entry name" value="AKR"/>
</dbReference>
<feature type="domain" description="NADP-dependent oxidoreductase" evidence="4">
    <location>
        <begin position="2"/>
        <end position="209"/>
    </location>
</feature>
<dbReference type="OrthoDB" id="416253at2759"/>
<evidence type="ECO:0000313" key="7">
    <source>
        <dbReference type="Proteomes" id="UP000014760"/>
    </source>
</evidence>
<accession>R7V1V6</accession>
<keyword evidence="3" id="KW-0560">Oxidoreductase</keyword>
<dbReference type="PANTHER" id="PTHR43827">
    <property type="entry name" value="2,5-DIKETO-D-GLUCONIC ACID REDUCTASE"/>
    <property type="match status" value="1"/>
</dbReference>
<dbReference type="Proteomes" id="UP000014760">
    <property type="component" value="Unassembled WGS sequence"/>
</dbReference>
<dbReference type="EnsemblMetazoa" id="CapteT167119">
    <property type="protein sequence ID" value="CapteP167119"/>
    <property type="gene ID" value="CapteG167119"/>
</dbReference>
<dbReference type="GO" id="GO:0016616">
    <property type="term" value="F:oxidoreductase activity, acting on the CH-OH group of donors, NAD or NADP as acceptor"/>
    <property type="evidence" value="ECO:0007669"/>
    <property type="project" value="UniProtKB-ARBA"/>
</dbReference>
<dbReference type="STRING" id="283909.R7V1V6"/>
<dbReference type="EMBL" id="KB295624">
    <property type="protein sequence ID" value="ELU12828.1"/>
    <property type="molecule type" value="Genomic_DNA"/>
</dbReference>
<name>R7V1V6_CAPTE</name>